<dbReference type="InterPro" id="IPR036682">
    <property type="entry name" value="OS_D_A10/PebIII_sf"/>
</dbReference>
<name>A0AAU0QKY8_9NEOP</name>
<feature type="signal peptide" evidence="1">
    <location>
        <begin position="1"/>
        <end position="30"/>
    </location>
</feature>
<reference evidence="2" key="1">
    <citation type="submission" date="2023-05" db="EMBL/GenBank/DDBJ databases">
        <authorList>
            <person name="Pathak J."/>
            <person name="Thiruvengadam V."/>
            <person name="Gracy G.R."/>
            <person name="M M."/>
        </authorList>
    </citation>
    <scope>NUCLEOTIDE SEQUENCE</scope>
    <source>
        <tissue evidence="2">Head and antenna</tissue>
    </source>
</reference>
<evidence type="ECO:0000313" key="2">
    <source>
        <dbReference type="EMBL" id="WPO56424.1"/>
    </source>
</evidence>
<dbReference type="SUPFAM" id="SSF100910">
    <property type="entry name" value="Chemosensory protein Csp2"/>
    <property type="match status" value="2"/>
</dbReference>
<dbReference type="Gene3D" id="1.10.2080.10">
    <property type="entry name" value="Insect odorant-binding protein A10/Ejaculatory bulb-specific protein 3"/>
    <property type="match status" value="1"/>
</dbReference>
<dbReference type="EMBL" id="OQ970415">
    <property type="protein sequence ID" value="WPO56424.1"/>
    <property type="molecule type" value="mRNA"/>
</dbReference>
<protein>
    <submittedName>
        <fullName evidence="2">Chemosensory protein</fullName>
    </submittedName>
</protein>
<proteinExistence type="evidence at transcript level"/>
<accession>A0AAU0QKY8</accession>
<dbReference type="AlphaFoldDB" id="A0AAU0QKY8"/>
<evidence type="ECO:0000256" key="1">
    <source>
        <dbReference type="SAM" id="SignalP"/>
    </source>
</evidence>
<dbReference type="PANTHER" id="PTHR11257">
    <property type="entry name" value="CHEMOSENSORY PROTEIN-RELATED"/>
    <property type="match status" value="1"/>
</dbReference>
<keyword evidence="1" id="KW-0732">Signal</keyword>
<sequence>MQLSGLCWELHTVKMRSILIALAVLECVLAQSTYTDRYDTIDLDSVLSNKRLTVSYIKCVLEKGRCTAEGRELKFANINGERTKRIARSPTPFSAHIIDALQNGCTKCTKAQREGMRRVIKHLITYEKAYWQELVEKYDPNRVFTQKYEKELNTL</sequence>
<dbReference type="Pfam" id="PF03392">
    <property type="entry name" value="OS-D"/>
    <property type="match status" value="2"/>
</dbReference>
<organism evidence="2">
    <name type="scientific">Leucinodes orbonalis</name>
    <dbReference type="NCBI Taxonomy" id="711050"/>
    <lineage>
        <taxon>Eukaryota</taxon>
        <taxon>Metazoa</taxon>
        <taxon>Ecdysozoa</taxon>
        <taxon>Arthropoda</taxon>
        <taxon>Hexapoda</taxon>
        <taxon>Insecta</taxon>
        <taxon>Pterygota</taxon>
        <taxon>Neoptera</taxon>
        <taxon>Endopterygota</taxon>
        <taxon>Lepidoptera</taxon>
        <taxon>Glossata</taxon>
        <taxon>Ditrysia</taxon>
        <taxon>Pyraloidea</taxon>
        <taxon>Crambidae</taxon>
        <taxon>Spilomelinae</taxon>
        <taxon>Leucinodes</taxon>
    </lineage>
</organism>
<dbReference type="InterPro" id="IPR005055">
    <property type="entry name" value="A10/PebIII"/>
</dbReference>
<feature type="chain" id="PRO_5043524131" evidence="1">
    <location>
        <begin position="31"/>
        <end position="155"/>
    </location>
</feature>
<dbReference type="PANTHER" id="PTHR11257:SF13">
    <property type="entry name" value="GEO07322P1"/>
    <property type="match status" value="1"/>
</dbReference>